<dbReference type="EMBL" id="BOPV01000001">
    <property type="protein sequence ID" value="GIL37870.1"/>
    <property type="molecule type" value="Genomic_DNA"/>
</dbReference>
<accession>A0A8S8X9F7</accession>
<dbReference type="Pfam" id="PF09391">
    <property type="entry name" value="DUF2000"/>
    <property type="match status" value="1"/>
</dbReference>
<dbReference type="AlphaFoldDB" id="A0A8S8X9F7"/>
<sequence>MIYDTKIAVIVRDDLAVWQKLNVASFITGGLSGTSPELVGAPYQDGDGRVYGPNLRQPILVFATDAAGLQTALKRTIELDLKPSIYTAPHFGTNNDVDNRAAIANVPTDQLDLVGLAVHADKRLVNKVVKDLKLHP</sequence>
<organism evidence="1 2">
    <name type="scientific">Roseiterribacter gracilis</name>
    <dbReference type="NCBI Taxonomy" id="2812848"/>
    <lineage>
        <taxon>Bacteria</taxon>
        <taxon>Pseudomonadati</taxon>
        <taxon>Pseudomonadota</taxon>
        <taxon>Alphaproteobacteria</taxon>
        <taxon>Rhodospirillales</taxon>
        <taxon>Roseiterribacteraceae</taxon>
        <taxon>Roseiterribacter</taxon>
    </lineage>
</organism>
<dbReference type="Gene3D" id="3.40.1490.10">
    <property type="entry name" value="Bit1"/>
    <property type="match status" value="1"/>
</dbReference>
<dbReference type="SUPFAM" id="SSF102462">
    <property type="entry name" value="Peptidyl-tRNA hydrolase II"/>
    <property type="match status" value="1"/>
</dbReference>
<name>A0A8S8X9F7_9PROT</name>
<evidence type="ECO:0000313" key="2">
    <source>
        <dbReference type="Proteomes" id="UP000681075"/>
    </source>
</evidence>
<evidence type="ECO:0000313" key="1">
    <source>
        <dbReference type="EMBL" id="GIL37870.1"/>
    </source>
</evidence>
<dbReference type="RefSeq" id="WP_420240770.1">
    <property type="nucleotide sequence ID" value="NZ_BOPV01000001.1"/>
</dbReference>
<proteinExistence type="predicted"/>
<dbReference type="InterPro" id="IPR023476">
    <property type="entry name" value="Pep_tRNA_hydro_II_dom_sf"/>
</dbReference>
<comment type="caution">
    <text evidence="1">The sequence shown here is derived from an EMBL/GenBank/DDBJ whole genome shotgun (WGS) entry which is preliminary data.</text>
</comment>
<reference evidence="1" key="1">
    <citation type="submission" date="2021-02" db="EMBL/GenBank/DDBJ databases">
        <title>Genome sequence of Rhodospirillales sp. strain TMPK1 isolated from soil.</title>
        <authorList>
            <person name="Nakai R."/>
            <person name="Kusada H."/>
            <person name="Tamaki H."/>
        </authorList>
    </citation>
    <scope>NUCLEOTIDE SEQUENCE</scope>
    <source>
        <strain evidence="1">TMPK1</strain>
    </source>
</reference>
<dbReference type="Proteomes" id="UP000681075">
    <property type="component" value="Unassembled WGS sequence"/>
</dbReference>
<evidence type="ECO:0008006" key="3">
    <source>
        <dbReference type="Google" id="ProtNLM"/>
    </source>
</evidence>
<dbReference type="InterPro" id="IPR018988">
    <property type="entry name" value="DUF2000"/>
</dbReference>
<keyword evidence="2" id="KW-1185">Reference proteome</keyword>
<protein>
    <recommendedName>
        <fullName evidence="3">DUF2000 domain-containing protein</fullName>
    </recommendedName>
</protein>
<gene>
    <name evidence="1" type="ORF">TMPK1_01070</name>
</gene>